<dbReference type="AlphaFoldDB" id="A0A9P0JMX3"/>
<evidence type="ECO:0000313" key="2">
    <source>
        <dbReference type="Proteomes" id="UP001152888"/>
    </source>
</evidence>
<keyword evidence="2" id="KW-1185">Reference proteome</keyword>
<dbReference type="Proteomes" id="UP001152888">
    <property type="component" value="Unassembled WGS sequence"/>
</dbReference>
<comment type="caution">
    <text evidence="1">The sequence shown here is derived from an EMBL/GenBank/DDBJ whole genome shotgun (WGS) entry which is preliminary data.</text>
</comment>
<evidence type="ECO:0000313" key="1">
    <source>
        <dbReference type="EMBL" id="CAH1956158.1"/>
    </source>
</evidence>
<organism evidence="1 2">
    <name type="scientific">Acanthoscelides obtectus</name>
    <name type="common">Bean weevil</name>
    <name type="synonym">Bruchus obtectus</name>
    <dbReference type="NCBI Taxonomy" id="200917"/>
    <lineage>
        <taxon>Eukaryota</taxon>
        <taxon>Metazoa</taxon>
        <taxon>Ecdysozoa</taxon>
        <taxon>Arthropoda</taxon>
        <taxon>Hexapoda</taxon>
        <taxon>Insecta</taxon>
        <taxon>Pterygota</taxon>
        <taxon>Neoptera</taxon>
        <taxon>Endopterygota</taxon>
        <taxon>Coleoptera</taxon>
        <taxon>Polyphaga</taxon>
        <taxon>Cucujiformia</taxon>
        <taxon>Chrysomeloidea</taxon>
        <taxon>Chrysomelidae</taxon>
        <taxon>Bruchinae</taxon>
        <taxon>Bruchini</taxon>
        <taxon>Acanthoscelides</taxon>
    </lineage>
</organism>
<gene>
    <name evidence="1" type="ORF">ACAOBT_LOCUS1429</name>
</gene>
<name>A0A9P0JMX3_ACAOB</name>
<accession>A0A9P0JMX3</accession>
<reference evidence="1" key="1">
    <citation type="submission" date="2022-03" db="EMBL/GenBank/DDBJ databases">
        <authorList>
            <person name="Sayadi A."/>
        </authorList>
    </citation>
    <scope>NUCLEOTIDE SEQUENCE</scope>
</reference>
<sequence>MYFETIESNLKTESFYHPQIFSNIYFYELQYVTSHIPAFMR</sequence>
<dbReference type="EMBL" id="CAKOFQ010006664">
    <property type="protein sequence ID" value="CAH1956158.1"/>
    <property type="molecule type" value="Genomic_DNA"/>
</dbReference>
<protein>
    <submittedName>
        <fullName evidence="1">Uncharacterized protein</fullName>
    </submittedName>
</protein>
<proteinExistence type="predicted"/>